<evidence type="ECO:0000313" key="2">
    <source>
        <dbReference type="EMBL" id="KAF7479234.1"/>
    </source>
</evidence>
<evidence type="ECO:0000313" key="3">
    <source>
        <dbReference type="Proteomes" id="UP000662637"/>
    </source>
</evidence>
<organism evidence="2 3">
    <name type="scientific">Marmota monax</name>
    <name type="common">Woodchuck</name>
    <dbReference type="NCBI Taxonomy" id="9995"/>
    <lineage>
        <taxon>Eukaryota</taxon>
        <taxon>Metazoa</taxon>
        <taxon>Chordata</taxon>
        <taxon>Craniata</taxon>
        <taxon>Vertebrata</taxon>
        <taxon>Euteleostomi</taxon>
        <taxon>Mammalia</taxon>
        <taxon>Eutheria</taxon>
        <taxon>Euarchontoglires</taxon>
        <taxon>Glires</taxon>
        <taxon>Rodentia</taxon>
        <taxon>Sciuromorpha</taxon>
        <taxon>Sciuridae</taxon>
        <taxon>Xerinae</taxon>
        <taxon>Marmotini</taxon>
        <taxon>Marmota</taxon>
    </lineage>
</organism>
<feature type="region of interest" description="Disordered" evidence="1">
    <location>
        <begin position="66"/>
        <end position="109"/>
    </location>
</feature>
<reference evidence="2" key="1">
    <citation type="submission" date="2020-08" db="EMBL/GenBank/DDBJ databases">
        <authorList>
            <person name="Shumante A."/>
            <person name="Zimin A.V."/>
            <person name="Puiu D."/>
            <person name="Salzberg S.L."/>
        </authorList>
    </citation>
    <scope>NUCLEOTIDE SEQUENCE</scope>
    <source>
        <strain evidence="2">WC2-LM</strain>
        <tissue evidence="2">Liver</tissue>
    </source>
</reference>
<proteinExistence type="predicted"/>
<dbReference type="AlphaFoldDB" id="A0A834V2G0"/>
<evidence type="ECO:0000256" key="1">
    <source>
        <dbReference type="SAM" id="MobiDB-lite"/>
    </source>
</evidence>
<dbReference type="EMBL" id="WJEC01001263">
    <property type="protein sequence ID" value="KAF7479234.1"/>
    <property type="molecule type" value="Genomic_DNA"/>
</dbReference>
<feature type="region of interest" description="Disordered" evidence="1">
    <location>
        <begin position="1"/>
        <end position="43"/>
    </location>
</feature>
<gene>
    <name evidence="2" type="ORF">GHT09_009635</name>
</gene>
<comment type="caution">
    <text evidence="2">The sequence shown here is derived from an EMBL/GenBank/DDBJ whole genome shotgun (WGS) entry which is preliminary data.</text>
</comment>
<name>A0A834V2G0_MARMO</name>
<sequence>MAVSTASLGPQDGNVQGYLQPPNLSSPLPAPLRGSLPPPGEETLQDASLQRLGQLTQGQARAEMLVSAPAERGRAGHSRRPPLTVETPDSSQEGRHVQRNPSPSLDVSGPWLQVGTLSVSGSVWVPRRGPPFPDAGLSAF</sequence>
<accession>A0A834V2G0</accession>
<protein>
    <submittedName>
        <fullName evidence="2">Uncharacterized protein</fullName>
    </submittedName>
</protein>
<dbReference type="Proteomes" id="UP000662637">
    <property type="component" value="Unassembled WGS sequence"/>
</dbReference>